<evidence type="ECO:0000313" key="1">
    <source>
        <dbReference type="EMBL" id="ORY58781.1"/>
    </source>
</evidence>
<dbReference type="SUPFAM" id="SSF52047">
    <property type="entry name" value="RNI-like"/>
    <property type="match status" value="1"/>
</dbReference>
<dbReference type="Gene3D" id="3.80.10.10">
    <property type="entry name" value="Ribonuclease Inhibitor"/>
    <property type="match status" value="1"/>
</dbReference>
<dbReference type="EMBL" id="MCFJ01000015">
    <property type="protein sequence ID" value="ORY58781.1"/>
    <property type="molecule type" value="Genomic_DNA"/>
</dbReference>
<keyword evidence="2" id="KW-1185">Reference proteome</keyword>
<dbReference type="AlphaFoldDB" id="A0A1Y2DHQ4"/>
<evidence type="ECO:0008006" key="3">
    <source>
        <dbReference type="Google" id="ProtNLM"/>
    </source>
</evidence>
<dbReference type="RefSeq" id="XP_040711593.1">
    <property type="nucleotide sequence ID" value="XM_040861097.1"/>
</dbReference>
<comment type="caution">
    <text evidence="1">The sequence shown here is derived from an EMBL/GenBank/DDBJ whole genome shotgun (WGS) entry which is preliminary data.</text>
</comment>
<gene>
    <name evidence="1" type="ORF">BCR38DRAFT_446553</name>
</gene>
<dbReference type="InParanoid" id="A0A1Y2DHQ4"/>
<reference evidence="1 2" key="1">
    <citation type="submission" date="2016-07" db="EMBL/GenBank/DDBJ databases">
        <title>Pervasive Adenine N6-methylation of Active Genes in Fungi.</title>
        <authorList>
            <consortium name="DOE Joint Genome Institute"/>
            <person name="Mondo S.J."/>
            <person name="Dannebaum R.O."/>
            <person name="Kuo R.C."/>
            <person name="Labutti K."/>
            <person name="Haridas S."/>
            <person name="Kuo A."/>
            <person name="Salamov A."/>
            <person name="Ahrendt S.R."/>
            <person name="Lipzen A."/>
            <person name="Sullivan W."/>
            <person name="Andreopoulos W.B."/>
            <person name="Clum A."/>
            <person name="Lindquist E."/>
            <person name="Daum C."/>
            <person name="Ramamoorthy G.K."/>
            <person name="Gryganskyi A."/>
            <person name="Culley D."/>
            <person name="Magnuson J.K."/>
            <person name="James T.Y."/>
            <person name="O'Malley M.A."/>
            <person name="Stajich J.E."/>
            <person name="Spatafora J.W."/>
            <person name="Visel A."/>
            <person name="Grigoriev I.V."/>
        </authorList>
    </citation>
    <scope>NUCLEOTIDE SEQUENCE [LARGE SCALE GENOMIC DNA]</scope>
    <source>
        <strain evidence="1 2">CBS 129021</strain>
    </source>
</reference>
<protein>
    <recommendedName>
        <fullName evidence="3">F-box domain-containing protein</fullName>
    </recommendedName>
</protein>
<dbReference type="GeneID" id="63777309"/>
<organism evidence="1 2">
    <name type="scientific">Pseudomassariella vexata</name>
    <dbReference type="NCBI Taxonomy" id="1141098"/>
    <lineage>
        <taxon>Eukaryota</taxon>
        <taxon>Fungi</taxon>
        <taxon>Dikarya</taxon>
        <taxon>Ascomycota</taxon>
        <taxon>Pezizomycotina</taxon>
        <taxon>Sordariomycetes</taxon>
        <taxon>Xylariomycetidae</taxon>
        <taxon>Amphisphaeriales</taxon>
        <taxon>Pseudomassariaceae</taxon>
        <taxon>Pseudomassariella</taxon>
    </lineage>
</organism>
<evidence type="ECO:0000313" key="2">
    <source>
        <dbReference type="Proteomes" id="UP000193689"/>
    </source>
</evidence>
<accession>A0A1Y2DHQ4</accession>
<name>A0A1Y2DHQ4_9PEZI</name>
<proteinExistence type="predicted"/>
<dbReference type="STRING" id="1141098.A0A1Y2DHQ4"/>
<sequence length="558" mass="63028">MAPSPEHSLAGLGNDVIFIILDMLQDESPGTVASMTLVSSYFYKKARYSQHRELSIDISQEIVTPKRLDYAANNGLLPAIRHLKVGGIRPRTRAEHDTLSKLCRLIPSMSGLTYVTWDFTIPLEALVVIQERPGVRIHTNSWSSHIFHKDKNPIVHLRGNLNLHSLDIGTTYTGAEECLQTTQRLKCILLSCPNLRCLKLNLSLPSSRYIIYSEPSEYCGFGFTNGERPPPLEELELDGYPWGYWTADTSSNDPFRQHGYPLKGREEDYWAETFDWSQLKRLSTHYSVFALQIMPQLISLRELDCRGWDHDRVKTFHLNVPAALESITVSSFAGIGMDGLLRHGPKLKKLVIHQAEACQGRWRDAVVDAKTLRNVRDACPLLVELGLDVGRDGSWPYDILETLATFPRLRSLTIWFELGLGHNQDPVEPYVTFSEAVKLFKSIRDHSPAQPSRLQRAEIISGSPPPIGLGLTAPSDFWPKQNSTSFVCTVSERDDEAERGVFSVVCPNLKKEENEMLRKLDAEGPGDRTGLSYRRVFEVALWGPAPYSEADTYDDDMW</sequence>
<dbReference type="InterPro" id="IPR032675">
    <property type="entry name" value="LRR_dom_sf"/>
</dbReference>
<dbReference type="Proteomes" id="UP000193689">
    <property type="component" value="Unassembled WGS sequence"/>
</dbReference>
<dbReference type="OrthoDB" id="3945550at2759"/>